<dbReference type="PANTHER" id="PTHR34351">
    <property type="entry name" value="SLR1927 PROTEIN-RELATED"/>
    <property type="match status" value="1"/>
</dbReference>
<evidence type="ECO:0000256" key="1">
    <source>
        <dbReference type="SAM" id="Phobius"/>
    </source>
</evidence>
<proteinExistence type="predicted"/>
<dbReference type="RefSeq" id="WP_188776303.1">
    <property type="nucleotide sequence ID" value="NZ_BMMB01000006.1"/>
</dbReference>
<comment type="caution">
    <text evidence="3">The sequence shown here is derived from an EMBL/GenBank/DDBJ whole genome shotgun (WGS) entry which is preliminary data.</text>
</comment>
<organism evidence="3 4">
    <name type="scientific">Paenibacillus hunanensis</name>
    <dbReference type="NCBI Taxonomy" id="539262"/>
    <lineage>
        <taxon>Bacteria</taxon>
        <taxon>Bacillati</taxon>
        <taxon>Bacillota</taxon>
        <taxon>Bacilli</taxon>
        <taxon>Bacillales</taxon>
        <taxon>Paenibacillaceae</taxon>
        <taxon>Paenibacillus</taxon>
    </lineage>
</organism>
<dbReference type="PANTHER" id="PTHR34351:SF2">
    <property type="entry name" value="DUF58 DOMAIN-CONTAINING PROTEIN"/>
    <property type="match status" value="1"/>
</dbReference>
<feature type="transmembrane region" description="Helical" evidence="1">
    <location>
        <begin position="43"/>
        <end position="65"/>
    </location>
</feature>
<protein>
    <submittedName>
        <fullName evidence="3">Uncharacterized protein (DUF58 family)</fullName>
    </submittedName>
</protein>
<dbReference type="Pfam" id="PF01882">
    <property type="entry name" value="DUF58"/>
    <property type="match status" value="1"/>
</dbReference>
<gene>
    <name evidence="3" type="ORF">JOC58_002066</name>
</gene>
<keyword evidence="1" id="KW-1133">Transmembrane helix</keyword>
<feature type="transmembrane region" description="Helical" evidence="1">
    <location>
        <begin position="21"/>
        <end position="37"/>
    </location>
</feature>
<evidence type="ECO:0000259" key="2">
    <source>
        <dbReference type="Pfam" id="PF01882"/>
    </source>
</evidence>
<keyword evidence="1" id="KW-0472">Membrane</keyword>
<dbReference type="InterPro" id="IPR002881">
    <property type="entry name" value="DUF58"/>
</dbReference>
<dbReference type="Proteomes" id="UP001185028">
    <property type="component" value="Unassembled WGS sequence"/>
</dbReference>
<evidence type="ECO:0000313" key="4">
    <source>
        <dbReference type="Proteomes" id="UP001185028"/>
    </source>
</evidence>
<keyword evidence="4" id="KW-1185">Reference proteome</keyword>
<accession>A0ABU1IY32</accession>
<dbReference type="EMBL" id="JAVDQH010000007">
    <property type="protein sequence ID" value="MDR6244173.1"/>
    <property type="molecule type" value="Genomic_DNA"/>
</dbReference>
<sequence length="419" mass="47460">MRALFSYLRLNMKLQRQPSKLWLVLIVWLGCLFYVLFQGGKTSVMLFSMVTLLAIYLIIGGFRGVGRARGSRKLSIEGDEGSAIHAGDQVQVKLNVTIPGFLPLPYVIVRETLKRHNGESWSFEESLMPSMRGRGELLFQTPPLERGRYRFYSTECISEDIFGLLENRGTFSAPGEFMVLPRTIFIPYWEMGSRHSRLGGQQTSQMLSRPETNQINGVRDYVYGDRISRIHWNATARTGVWKSKEFEHESLPKTILVLDATAAHYESMEHFELAVSVTASMLEYGIRERMGMGLFTIGARTEAFVPSDLSSEWHRMQLHLVDIMADGQDGLLKGLEQGARSFPSGSLFVLISPLSGEKAWEVFQFARMRQMLPVQLLIEDQQQEHLSQHWTLDSSARGAVCYPLSQLDQLPTVLGGRAQ</sequence>
<reference evidence="3 4" key="1">
    <citation type="submission" date="2023-07" db="EMBL/GenBank/DDBJ databases">
        <title>Genomic Encyclopedia of Type Strains, Phase IV (KMG-IV): sequencing the most valuable type-strain genomes for metagenomic binning, comparative biology and taxonomic classification.</title>
        <authorList>
            <person name="Goeker M."/>
        </authorList>
    </citation>
    <scope>NUCLEOTIDE SEQUENCE [LARGE SCALE GENOMIC DNA]</scope>
    <source>
        <strain evidence="3 4">DSM 22170</strain>
    </source>
</reference>
<keyword evidence="1" id="KW-0812">Transmembrane</keyword>
<evidence type="ECO:0000313" key="3">
    <source>
        <dbReference type="EMBL" id="MDR6244173.1"/>
    </source>
</evidence>
<feature type="domain" description="DUF58" evidence="2">
    <location>
        <begin position="218"/>
        <end position="357"/>
    </location>
</feature>
<name>A0ABU1IY32_9BACL</name>
<dbReference type="PROSITE" id="PS51257">
    <property type="entry name" value="PROKAR_LIPOPROTEIN"/>
    <property type="match status" value="1"/>
</dbReference>